<reference evidence="1" key="1">
    <citation type="journal article" date="2021" name="Proc. Natl. Acad. Sci. U.S.A.">
        <title>A Catalog of Tens of Thousands of Viruses from Human Metagenomes Reveals Hidden Associations with Chronic Diseases.</title>
        <authorList>
            <person name="Tisza M.J."/>
            <person name="Buck C.B."/>
        </authorList>
    </citation>
    <scope>NUCLEOTIDE SEQUENCE</scope>
    <source>
        <strain evidence="1">CtkyY8</strain>
    </source>
</reference>
<evidence type="ECO:0000313" key="1">
    <source>
        <dbReference type="EMBL" id="DAE29539.1"/>
    </source>
</evidence>
<name>A0A8S5REF7_9VIRU</name>
<sequence>MRIFSIKKISRPFSLISKNSKYSSRVACS</sequence>
<organism evidence="1">
    <name type="scientific">virus sp. ctkyY8</name>
    <dbReference type="NCBI Taxonomy" id="2827995"/>
    <lineage>
        <taxon>Viruses</taxon>
    </lineage>
</organism>
<accession>A0A8S5REF7</accession>
<protein>
    <submittedName>
        <fullName evidence="1">Uncharacterized protein</fullName>
    </submittedName>
</protein>
<dbReference type="EMBL" id="BK059095">
    <property type="protein sequence ID" value="DAE29539.1"/>
    <property type="molecule type" value="Genomic_DNA"/>
</dbReference>
<proteinExistence type="predicted"/>